<evidence type="ECO:0000259" key="1">
    <source>
        <dbReference type="Pfam" id="PF13966"/>
    </source>
</evidence>
<protein>
    <submittedName>
        <fullName evidence="2">RNA-directed DNA polymerase, eukaryota</fullName>
    </submittedName>
</protein>
<organism evidence="2 3">
    <name type="scientific">Artemisia annua</name>
    <name type="common">Sweet wormwood</name>
    <dbReference type="NCBI Taxonomy" id="35608"/>
    <lineage>
        <taxon>Eukaryota</taxon>
        <taxon>Viridiplantae</taxon>
        <taxon>Streptophyta</taxon>
        <taxon>Embryophyta</taxon>
        <taxon>Tracheophyta</taxon>
        <taxon>Spermatophyta</taxon>
        <taxon>Magnoliopsida</taxon>
        <taxon>eudicotyledons</taxon>
        <taxon>Gunneridae</taxon>
        <taxon>Pentapetalae</taxon>
        <taxon>asterids</taxon>
        <taxon>campanulids</taxon>
        <taxon>Asterales</taxon>
        <taxon>Asteraceae</taxon>
        <taxon>Asteroideae</taxon>
        <taxon>Anthemideae</taxon>
        <taxon>Artemisiinae</taxon>
        <taxon>Artemisia</taxon>
    </lineage>
</organism>
<keyword evidence="2" id="KW-0808">Transferase</keyword>
<dbReference type="EMBL" id="PKPP01001706">
    <property type="protein sequence ID" value="PWA80579.1"/>
    <property type="molecule type" value="Genomic_DNA"/>
</dbReference>
<keyword evidence="2" id="KW-0695">RNA-directed DNA polymerase</keyword>
<dbReference type="InterPro" id="IPR026960">
    <property type="entry name" value="RVT-Znf"/>
</dbReference>
<dbReference type="OrthoDB" id="1705419at2759"/>
<dbReference type="PANTHER" id="PTHR36617:SF16">
    <property type="entry name" value="OS04G0516500 PROTEIN"/>
    <property type="match status" value="1"/>
</dbReference>
<dbReference type="STRING" id="35608.A0A2U1P4A2"/>
<evidence type="ECO:0000313" key="3">
    <source>
        <dbReference type="Proteomes" id="UP000245207"/>
    </source>
</evidence>
<reference evidence="2 3" key="1">
    <citation type="journal article" date="2018" name="Mol. Plant">
        <title>The genome of Artemisia annua provides insight into the evolution of Asteraceae family and artemisinin biosynthesis.</title>
        <authorList>
            <person name="Shen Q."/>
            <person name="Zhang L."/>
            <person name="Liao Z."/>
            <person name="Wang S."/>
            <person name="Yan T."/>
            <person name="Shi P."/>
            <person name="Liu M."/>
            <person name="Fu X."/>
            <person name="Pan Q."/>
            <person name="Wang Y."/>
            <person name="Lv Z."/>
            <person name="Lu X."/>
            <person name="Zhang F."/>
            <person name="Jiang W."/>
            <person name="Ma Y."/>
            <person name="Chen M."/>
            <person name="Hao X."/>
            <person name="Li L."/>
            <person name="Tang Y."/>
            <person name="Lv G."/>
            <person name="Zhou Y."/>
            <person name="Sun X."/>
            <person name="Brodelius P.E."/>
            <person name="Rose J.K.C."/>
            <person name="Tang K."/>
        </authorList>
    </citation>
    <scope>NUCLEOTIDE SEQUENCE [LARGE SCALE GENOMIC DNA]</scope>
    <source>
        <strain evidence="3">cv. Huhao1</strain>
        <tissue evidence="2">Leaf</tissue>
    </source>
</reference>
<feature type="domain" description="Reverse transcriptase zinc-binding" evidence="1">
    <location>
        <begin position="97"/>
        <end position="182"/>
    </location>
</feature>
<sequence>MKRNLGNGRNIKFWEDNWHESGPWNLKFPRLYALETNHTCLVADRYSQGHWSWQWRRNPRGGEEGSQLAALMDILSHLSLNSNPDYWTWEADKSKKFTVQSARRIIDNRTLPSGLFPTRWCKYVPSKINIFAWRLLLNRLPTRINIVERGIDIPSILCSICNLHHEDVDHLFLHCEVASQIWQKVGNWLDHPFPTFSCVYDIWENLDEQPQTRNAKIIKEVIVLSTVWVIWNFRNNVIFNNSKFQRSNIFDSIVVNSFDFLSSRYKKSRIDWNMWLQSPLNSM</sequence>
<dbReference type="Pfam" id="PF13966">
    <property type="entry name" value="zf-RVT"/>
    <property type="match status" value="1"/>
</dbReference>
<evidence type="ECO:0000313" key="2">
    <source>
        <dbReference type="EMBL" id="PWA80579.1"/>
    </source>
</evidence>
<gene>
    <name evidence="2" type="ORF">CTI12_AA193870</name>
</gene>
<accession>A0A2U1P4A2</accession>
<keyword evidence="2" id="KW-0548">Nucleotidyltransferase</keyword>
<dbReference type="GO" id="GO:0003964">
    <property type="term" value="F:RNA-directed DNA polymerase activity"/>
    <property type="evidence" value="ECO:0007669"/>
    <property type="project" value="UniProtKB-KW"/>
</dbReference>
<dbReference type="AlphaFoldDB" id="A0A2U1P4A2"/>
<comment type="caution">
    <text evidence="2">The sequence shown here is derived from an EMBL/GenBank/DDBJ whole genome shotgun (WGS) entry which is preliminary data.</text>
</comment>
<dbReference type="Proteomes" id="UP000245207">
    <property type="component" value="Unassembled WGS sequence"/>
</dbReference>
<proteinExistence type="predicted"/>
<keyword evidence="3" id="KW-1185">Reference proteome</keyword>
<name>A0A2U1P4A2_ARTAN</name>
<dbReference type="PANTHER" id="PTHR36617">
    <property type="entry name" value="PROTEIN, PUTATIVE-RELATED"/>
    <property type="match status" value="1"/>
</dbReference>